<dbReference type="EMBL" id="JABEZX010000006">
    <property type="protein sequence ID" value="MBA0557336.1"/>
    <property type="molecule type" value="Genomic_DNA"/>
</dbReference>
<dbReference type="AlphaFoldDB" id="A0A7J8LY47"/>
<protein>
    <submittedName>
        <fullName evidence="1">Uncharacterized protein</fullName>
    </submittedName>
</protein>
<reference evidence="1 2" key="1">
    <citation type="journal article" date="2019" name="Genome Biol. Evol.">
        <title>Insights into the evolution of the New World diploid cottons (Gossypium, subgenus Houzingenia) based on genome sequencing.</title>
        <authorList>
            <person name="Grover C.E."/>
            <person name="Arick M.A. 2nd"/>
            <person name="Thrash A."/>
            <person name="Conover J.L."/>
            <person name="Sanders W.S."/>
            <person name="Peterson D.G."/>
            <person name="Frelichowski J.E."/>
            <person name="Scheffler J.A."/>
            <person name="Scheffler B.E."/>
            <person name="Wendel J.F."/>
        </authorList>
    </citation>
    <scope>NUCLEOTIDE SEQUENCE [LARGE SCALE GENOMIC DNA]</scope>
    <source>
        <strain evidence="1">157</strain>
        <tissue evidence="1">Leaf</tissue>
    </source>
</reference>
<dbReference type="Proteomes" id="UP000593572">
    <property type="component" value="Unassembled WGS sequence"/>
</dbReference>
<feature type="non-terminal residue" evidence="1">
    <location>
        <position position="114"/>
    </location>
</feature>
<evidence type="ECO:0000313" key="2">
    <source>
        <dbReference type="Proteomes" id="UP000593572"/>
    </source>
</evidence>
<organism evidence="1 2">
    <name type="scientific">Gossypium lobatum</name>
    <dbReference type="NCBI Taxonomy" id="34289"/>
    <lineage>
        <taxon>Eukaryota</taxon>
        <taxon>Viridiplantae</taxon>
        <taxon>Streptophyta</taxon>
        <taxon>Embryophyta</taxon>
        <taxon>Tracheophyta</taxon>
        <taxon>Spermatophyta</taxon>
        <taxon>Magnoliopsida</taxon>
        <taxon>eudicotyledons</taxon>
        <taxon>Gunneridae</taxon>
        <taxon>Pentapetalae</taxon>
        <taxon>rosids</taxon>
        <taxon>malvids</taxon>
        <taxon>Malvales</taxon>
        <taxon>Malvaceae</taxon>
        <taxon>Malvoideae</taxon>
        <taxon>Gossypium</taxon>
    </lineage>
</organism>
<sequence length="114" mass="13038">MDPTKILCIPLAKKAYDNLLVWSGELSREFLIHDEVSSVFSTKAFACYWAVQTSFEMGWLEDSNGDSDKLQLHERMDNEVCKPSTVASPIFECTQYYLPAIPWFGLLNSVTRNH</sequence>
<evidence type="ECO:0000313" key="1">
    <source>
        <dbReference type="EMBL" id="MBA0557336.1"/>
    </source>
</evidence>
<proteinExistence type="predicted"/>
<comment type="caution">
    <text evidence="1">The sequence shown here is derived from an EMBL/GenBank/DDBJ whole genome shotgun (WGS) entry which is preliminary data.</text>
</comment>
<gene>
    <name evidence="1" type="ORF">Golob_014411</name>
</gene>
<name>A0A7J8LY47_9ROSI</name>
<keyword evidence="2" id="KW-1185">Reference proteome</keyword>
<accession>A0A7J8LY47</accession>